<feature type="transmembrane region" description="Helical" evidence="1">
    <location>
        <begin position="153"/>
        <end position="175"/>
    </location>
</feature>
<keyword evidence="4" id="KW-1185">Reference proteome</keyword>
<keyword evidence="1" id="KW-1133">Transmembrane helix</keyword>
<dbReference type="SMART" id="SM00014">
    <property type="entry name" value="acidPPc"/>
    <property type="match status" value="1"/>
</dbReference>
<gene>
    <name evidence="3" type="ORF">GCM10017620_22720</name>
</gene>
<sequence length="260" mass="28402">MAVSDFRPFLIRALTVARTEFAALTALLVAALGVMTFIEIADDMTEADGQAFDHQVLALLRPYADDPGRPWGPWWLKEAAADLTSLGGISVLGLFALIVIVFLLSQRKWLSSLLLALGLAGGVMLSEGLKAVFERERPPQVMQAVETINASFPSGHALLATVFYLSVAVMLTRAFPRQRFKIFVLGVGIVMALLVGLTRIYLGAHWATDVFAGWAVGSAWAMVLWLVAYGVARWQKRHQAPLQDEPSPIEPETMTVPTKV</sequence>
<comment type="caution">
    <text evidence="3">The sequence shown here is derived from an EMBL/GenBank/DDBJ whole genome shotgun (WGS) entry which is preliminary data.</text>
</comment>
<feature type="transmembrane region" description="Helical" evidence="1">
    <location>
        <begin position="21"/>
        <end position="38"/>
    </location>
</feature>
<name>A0ABQ5T929_9CAUL</name>
<feature type="transmembrane region" description="Helical" evidence="1">
    <location>
        <begin position="113"/>
        <end position="133"/>
    </location>
</feature>
<evidence type="ECO:0000256" key="1">
    <source>
        <dbReference type="SAM" id="Phobius"/>
    </source>
</evidence>
<keyword evidence="1" id="KW-0812">Transmembrane</keyword>
<dbReference type="EMBL" id="BSFD01000006">
    <property type="protein sequence ID" value="GLK49299.1"/>
    <property type="molecule type" value="Genomic_DNA"/>
</dbReference>
<dbReference type="Proteomes" id="UP001143509">
    <property type="component" value="Unassembled WGS sequence"/>
</dbReference>
<reference evidence="3" key="1">
    <citation type="journal article" date="2014" name="Int. J. Syst. Evol. Microbiol.">
        <title>Complete genome of a new Firmicutes species belonging to the dominant human colonic microbiota ('Ruminococcus bicirculans') reveals two chromosomes and a selective capacity to utilize plant glucans.</title>
        <authorList>
            <consortium name="NISC Comparative Sequencing Program"/>
            <person name="Wegmann U."/>
            <person name="Louis P."/>
            <person name="Goesmann A."/>
            <person name="Henrissat B."/>
            <person name="Duncan S.H."/>
            <person name="Flint H.J."/>
        </authorList>
    </citation>
    <scope>NUCLEOTIDE SEQUENCE</scope>
    <source>
        <strain evidence="3">VKM B-1499</strain>
    </source>
</reference>
<feature type="transmembrane region" description="Helical" evidence="1">
    <location>
        <begin position="210"/>
        <end position="232"/>
    </location>
</feature>
<dbReference type="Gene3D" id="1.20.144.10">
    <property type="entry name" value="Phosphatidic acid phosphatase type 2/haloperoxidase"/>
    <property type="match status" value="2"/>
</dbReference>
<evidence type="ECO:0000313" key="4">
    <source>
        <dbReference type="Proteomes" id="UP001143509"/>
    </source>
</evidence>
<dbReference type="CDD" id="cd03392">
    <property type="entry name" value="PAP2_like_2"/>
    <property type="match status" value="1"/>
</dbReference>
<dbReference type="Pfam" id="PF01569">
    <property type="entry name" value="PAP2"/>
    <property type="match status" value="1"/>
</dbReference>
<protein>
    <submittedName>
        <fullName evidence="3">Phosphatase PAP2 family protein</fullName>
    </submittedName>
</protein>
<dbReference type="PANTHER" id="PTHR14969">
    <property type="entry name" value="SPHINGOSINE-1-PHOSPHATE PHOSPHOHYDROLASE"/>
    <property type="match status" value="1"/>
</dbReference>
<dbReference type="SUPFAM" id="SSF48317">
    <property type="entry name" value="Acid phosphatase/Vanadium-dependent haloperoxidase"/>
    <property type="match status" value="1"/>
</dbReference>
<dbReference type="InterPro" id="IPR000326">
    <property type="entry name" value="PAP2/HPO"/>
</dbReference>
<feature type="transmembrane region" description="Helical" evidence="1">
    <location>
        <begin position="182"/>
        <end position="204"/>
    </location>
</feature>
<proteinExistence type="predicted"/>
<evidence type="ECO:0000259" key="2">
    <source>
        <dbReference type="SMART" id="SM00014"/>
    </source>
</evidence>
<feature type="transmembrane region" description="Helical" evidence="1">
    <location>
        <begin position="83"/>
        <end position="104"/>
    </location>
</feature>
<feature type="domain" description="Phosphatidic acid phosphatase type 2/haloperoxidase" evidence="2">
    <location>
        <begin position="112"/>
        <end position="225"/>
    </location>
</feature>
<organism evidence="3 4">
    <name type="scientific">Brevundimonas intermedia</name>
    <dbReference type="NCBI Taxonomy" id="74315"/>
    <lineage>
        <taxon>Bacteria</taxon>
        <taxon>Pseudomonadati</taxon>
        <taxon>Pseudomonadota</taxon>
        <taxon>Alphaproteobacteria</taxon>
        <taxon>Caulobacterales</taxon>
        <taxon>Caulobacteraceae</taxon>
        <taxon>Brevundimonas</taxon>
    </lineage>
</organism>
<dbReference type="RefSeq" id="WP_271165484.1">
    <property type="nucleotide sequence ID" value="NZ_BSFD01000006.1"/>
</dbReference>
<dbReference type="PANTHER" id="PTHR14969:SF13">
    <property type="entry name" value="AT30094P"/>
    <property type="match status" value="1"/>
</dbReference>
<keyword evidence="1" id="KW-0472">Membrane</keyword>
<reference evidence="3" key="2">
    <citation type="submission" date="2023-01" db="EMBL/GenBank/DDBJ databases">
        <authorList>
            <person name="Sun Q."/>
            <person name="Evtushenko L."/>
        </authorList>
    </citation>
    <scope>NUCLEOTIDE SEQUENCE</scope>
    <source>
        <strain evidence="3">VKM B-1499</strain>
    </source>
</reference>
<evidence type="ECO:0000313" key="3">
    <source>
        <dbReference type="EMBL" id="GLK49299.1"/>
    </source>
</evidence>
<dbReference type="InterPro" id="IPR036938">
    <property type="entry name" value="PAP2/HPO_sf"/>
</dbReference>
<accession>A0ABQ5T929</accession>